<dbReference type="EMBL" id="CP062222">
    <property type="protein sequence ID" value="QTC90530.1"/>
    <property type="molecule type" value="Genomic_DNA"/>
</dbReference>
<feature type="signal peptide" evidence="1">
    <location>
        <begin position="1"/>
        <end position="26"/>
    </location>
</feature>
<evidence type="ECO:0000256" key="1">
    <source>
        <dbReference type="SAM" id="SignalP"/>
    </source>
</evidence>
<sequence>MRLQLIAAVSALSLAAGLAGATAAFAQEAPVAAAPAGDVTDAQLTAFNTAMQKVKTVTAAVQGGTPTAEQQAEMAAAVEASGLGVEQFNAISGKVSSDAVLRARLAVLDAPASSGVAAAVTDEEVSQFASAMVKLRELAPAGGATPTPEQQTAMAAAVEESGLSRERFNEVATAVSADARLRARVQLADARRG</sequence>
<evidence type="ECO:0000313" key="3">
    <source>
        <dbReference type="Proteomes" id="UP000663918"/>
    </source>
</evidence>
<dbReference type="AlphaFoldDB" id="A0A975BZK0"/>
<protein>
    <submittedName>
        <fullName evidence="2">DUF4168 domain-containing protein</fullName>
    </submittedName>
</protein>
<dbReference type="Proteomes" id="UP000663918">
    <property type="component" value="Chromosome"/>
</dbReference>
<evidence type="ECO:0000313" key="2">
    <source>
        <dbReference type="EMBL" id="QTC90530.1"/>
    </source>
</evidence>
<feature type="chain" id="PRO_5037294454" evidence="1">
    <location>
        <begin position="27"/>
        <end position="193"/>
    </location>
</feature>
<keyword evidence="1" id="KW-0732">Signal</keyword>
<accession>A0A975BZK0</accession>
<gene>
    <name evidence="2" type="ORF">IFJ75_14800</name>
</gene>
<proteinExistence type="predicted"/>
<reference evidence="2" key="1">
    <citation type="submission" date="2020-09" db="EMBL/GenBank/DDBJ databases">
        <title>Brevundimonas sp. LVF2 isolated from a puddle in Goettingen, Germany.</title>
        <authorList>
            <person name="Friedrich I."/>
            <person name="Klassen A."/>
            <person name="Hannes N."/>
            <person name="Schneider D."/>
            <person name="Hertel R."/>
            <person name="Daniel R."/>
        </authorList>
    </citation>
    <scope>NUCLEOTIDE SEQUENCE</scope>
    <source>
        <strain evidence="2">LVF2</strain>
    </source>
</reference>
<keyword evidence="3" id="KW-1185">Reference proteome</keyword>
<organism evidence="2 3">
    <name type="scientific">Brevundimonas goettingensis</name>
    <dbReference type="NCBI Taxonomy" id="2774190"/>
    <lineage>
        <taxon>Bacteria</taxon>
        <taxon>Pseudomonadati</taxon>
        <taxon>Pseudomonadota</taxon>
        <taxon>Alphaproteobacteria</taxon>
        <taxon>Caulobacterales</taxon>
        <taxon>Caulobacteraceae</taxon>
        <taxon>Brevundimonas</taxon>
    </lineage>
</organism>
<dbReference type="RefSeq" id="WP_207868994.1">
    <property type="nucleotide sequence ID" value="NZ_CP062222.1"/>
</dbReference>
<name>A0A975BZK0_9CAUL</name>
<dbReference type="KEGG" id="bgoe:IFJ75_14800"/>